<dbReference type="InterPro" id="IPR018060">
    <property type="entry name" value="HTH_AraC"/>
</dbReference>
<dbReference type="SUPFAM" id="SSF46689">
    <property type="entry name" value="Homeodomain-like"/>
    <property type="match status" value="1"/>
</dbReference>
<accession>A0AB35YXV3</accession>
<evidence type="ECO:0000256" key="2">
    <source>
        <dbReference type="ARBA" id="ARBA00023125"/>
    </source>
</evidence>
<dbReference type="RefSeq" id="WP_342687582.1">
    <property type="nucleotide sequence ID" value="NZ_JAZBJM010000007.1"/>
</dbReference>
<dbReference type="Proteomes" id="UP001390963">
    <property type="component" value="Unassembled WGS sequence"/>
</dbReference>
<dbReference type="PRINTS" id="PR00032">
    <property type="entry name" value="HTHARAC"/>
</dbReference>
<dbReference type="SMART" id="SM00342">
    <property type="entry name" value="HTH_ARAC"/>
    <property type="match status" value="1"/>
</dbReference>
<proteinExistence type="predicted"/>
<evidence type="ECO:0000256" key="3">
    <source>
        <dbReference type="ARBA" id="ARBA00023163"/>
    </source>
</evidence>
<comment type="caution">
    <text evidence="5">The sequence shown here is derived from an EMBL/GenBank/DDBJ whole genome shotgun (WGS) entry which is preliminary data.</text>
</comment>
<evidence type="ECO:0000313" key="7">
    <source>
        <dbReference type="Proteomes" id="UP001388259"/>
    </source>
</evidence>
<keyword evidence="8" id="KW-1185">Reference proteome</keyword>
<keyword evidence="3" id="KW-0804">Transcription</keyword>
<protein>
    <submittedName>
        <fullName evidence="5">AraC family transcriptional regulator</fullName>
    </submittedName>
</protein>
<organism evidence="5 7">
    <name type="scientific">Aequorivita flava</name>
    <dbReference type="NCBI Taxonomy" id="3114371"/>
    <lineage>
        <taxon>Bacteria</taxon>
        <taxon>Pseudomonadati</taxon>
        <taxon>Bacteroidota</taxon>
        <taxon>Flavobacteriia</taxon>
        <taxon>Flavobacteriales</taxon>
        <taxon>Flavobacteriaceae</taxon>
        <taxon>Aequorivita</taxon>
    </lineage>
</organism>
<dbReference type="EMBL" id="JAZBJM010000007">
    <property type="protein sequence ID" value="MEM0518894.1"/>
    <property type="molecule type" value="Genomic_DNA"/>
</dbReference>
<dbReference type="InterPro" id="IPR009057">
    <property type="entry name" value="Homeodomain-like_sf"/>
</dbReference>
<keyword evidence="2" id="KW-0238">DNA-binding</keyword>
<dbReference type="Gene3D" id="1.10.10.60">
    <property type="entry name" value="Homeodomain-like"/>
    <property type="match status" value="2"/>
</dbReference>
<dbReference type="InterPro" id="IPR020449">
    <property type="entry name" value="Tscrpt_reg_AraC-type_HTH"/>
</dbReference>
<sequence>MNSIQVNSLPLKDVIRDIATILDIPYTENCDEYLLELPASVGKGSIRGINFEGGLGLVQYDCLFKEDMEIHFIVNNIHPLKFLYTVSGTLEHRFENEEDLHEINQYQNAIVASSKHNGHVLFFKANQRVKVNSLEIEREKFQAKMECDINSLDEDLLQLFKDIKASGSFYYNGNYSLNIAGILDEMSEFTSENFMRKLFLEGMAYQILTHQILQYQDDRMDELSRLLLRSSEVKQIHLVANLIENNISQIPTVENLAREAGLNINKLQEGFKKLYGDTVNNYVQKKRLDTAYNLLTKTDLTISEIVNAIGLSSKSYFSKIFKEKYDISPSEFRKKYSGK</sequence>
<evidence type="ECO:0000313" key="5">
    <source>
        <dbReference type="EMBL" id="MEM0518894.1"/>
    </source>
</evidence>
<evidence type="ECO:0000256" key="1">
    <source>
        <dbReference type="ARBA" id="ARBA00023015"/>
    </source>
</evidence>
<evidence type="ECO:0000313" key="6">
    <source>
        <dbReference type="EMBL" id="MEM0573808.1"/>
    </source>
</evidence>
<dbReference type="EMBL" id="JBANCF010000007">
    <property type="protein sequence ID" value="MEM0573808.1"/>
    <property type="molecule type" value="Genomic_DNA"/>
</dbReference>
<name>A0AB35YXV3_9FLAO</name>
<dbReference type="Pfam" id="PF12833">
    <property type="entry name" value="HTH_18"/>
    <property type="match status" value="1"/>
</dbReference>
<gene>
    <name evidence="6" type="ORF">VZD24_09785</name>
    <name evidence="5" type="ORF">VZD85_11055</name>
</gene>
<evidence type="ECO:0000313" key="8">
    <source>
        <dbReference type="Proteomes" id="UP001390963"/>
    </source>
</evidence>
<reference evidence="5 8" key="1">
    <citation type="submission" date="2024-01" db="EMBL/GenBank/DDBJ databases">
        <title>Aequorivita flavus sp. nov., isolated from deep-sea sediment.</title>
        <authorList>
            <person name="Chen X."/>
        </authorList>
    </citation>
    <scope>NUCLEOTIDE SEQUENCE</scope>
    <source>
        <strain evidence="5">MCCC 1A16923</strain>
        <strain evidence="6 8">MCCC 1A16935</strain>
    </source>
</reference>
<dbReference type="PANTHER" id="PTHR47893">
    <property type="entry name" value="REGULATORY PROTEIN PCHR"/>
    <property type="match status" value="1"/>
</dbReference>
<keyword evidence="1" id="KW-0805">Transcription regulation</keyword>
<evidence type="ECO:0000259" key="4">
    <source>
        <dbReference type="PROSITE" id="PS01124"/>
    </source>
</evidence>
<dbReference type="InterPro" id="IPR053142">
    <property type="entry name" value="PchR_regulatory_protein"/>
</dbReference>
<dbReference type="GO" id="GO:0003700">
    <property type="term" value="F:DNA-binding transcription factor activity"/>
    <property type="evidence" value="ECO:0007669"/>
    <property type="project" value="InterPro"/>
</dbReference>
<dbReference type="Proteomes" id="UP001388259">
    <property type="component" value="Unassembled WGS sequence"/>
</dbReference>
<dbReference type="PANTHER" id="PTHR47893:SF1">
    <property type="entry name" value="REGULATORY PROTEIN PCHR"/>
    <property type="match status" value="1"/>
</dbReference>
<feature type="domain" description="HTH araC/xylS-type" evidence="4">
    <location>
        <begin position="237"/>
        <end position="335"/>
    </location>
</feature>
<dbReference type="AlphaFoldDB" id="A0AB35YXV3"/>
<dbReference type="GO" id="GO:0043565">
    <property type="term" value="F:sequence-specific DNA binding"/>
    <property type="evidence" value="ECO:0007669"/>
    <property type="project" value="InterPro"/>
</dbReference>
<dbReference type="PROSITE" id="PS01124">
    <property type="entry name" value="HTH_ARAC_FAMILY_2"/>
    <property type="match status" value="1"/>
</dbReference>